<name>A0A1Y5TUT3_9PROT</name>
<organism evidence="4 5">
    <name type="scientific">Oceanibacterium hippocampi</name>
    <dbReference type="NCBI Taxonomy" id="745714"/>
    <lineage>
        <taxon>Bacteria</taxon>
        <taxon>Pseudomonadati</taxon>
        <taxon>Pseudomonadota</taxon>
        <taxon>Alphaproteobacteria</taxon>
        <taxon>Sneathiellales</taxon>
        <taxon>Sneathiellaceae</taxon>
        <taxon>Oceanibacterium</taxon>
    </lineage>
</organism>
<dbReference type="PIRSF" id="PIRSF003230">
    <property type="entry name" value="YbgC"/>
    <property type="match status" value="1"/>
</dbReference>
<keyword evidence="5" id="KW-1185">Reference proteome</keyword>
<comment type="similarity">
    <text evidence="1">Belongs to the 4-hydroxybenzoyl-CoA thioesterase family.</text>
</comment>
<dbReference type="InterPro" id="IPR006683">
    <property type="entry name" value="Thioestr_dom"/>
</dbReference>
<evidence type="ECO:0000256" key="1">
    <source>
        <dbReference type="ARBA" id="ARBA00005953"/>
    </source>
</evidence>
<evidence type="ECO:0000259" key="3">
    <source>
        <dbReference type="Pfam" id="PF03061"/>
    </source>
</evidence>
<dbReference type="SUPFAM" id="SSF54637">
    <property type="entry name" value="Thioesterase/thiol ester dehydrase-isomerase"/>
    <property type="match status" value="1"/>
</dbReference>
<dbReference type="Pfam" id="PF03061">
    <property type="entry name" value="4HBT"/>
    <property type="match status" value="1"/>
</dbReference>
<dbReference type="Proteomes" id="UP000193200">
    <property type="component" value="Unassembled WGS sequence"/>
</dbReference>
<dbReference type="InParanoid" id="A0A1Y5TUT3"/>
<feature type="domain" description="Thioesterase" evidence="3">
    <location>
        <begin position="22"/>
        <end position="106"/>
    </location>
</feature>
<reference evidence="4 5" key="1">
    <citation type="submission" date="2017-03" db="EMBL/GenBank/DDBJ databases">
        <authorList>
            <person name="Afonso C.L."/>
            <person name="Miller P.J."/>
            <person name="Scott M.A."/>
            <person name="Spackman E."/>
            <person name="Goraichik I."/>
            <person name="Dimitrov K.M."/>
            <person name="Suarez D.L."/>
            <person name="Swayne D.E."/>
        </authorList>
    </citation>
    <scope>NUCLEOTIDE SEQUENCE [LARGE SCALE GENOMIC DNA]</scope>
    <source>
        <strain evidence="4 5">CECT 7691</strain>
    </source>
</reference>
<dbReference type="Gene3D" id="3.10.129.10">
    <property type="entry name" value="Hotdog Thioesterase"/>
    <property type="match status" value="1"/>
</dbReference>
<sequence length="147" mass="16792">MSRSDYRFSFPLRVRYSEIDGQGVVFNAHYLTYYDTAITEYLRALGFSYQTMPEETGTDFHLVRSLVEYKAPIRFDDEIDCCCRTGRIGRSSIQFLLGVYPKGGETLLATGEIVWVNTDQTTRKTVPVPAGLVRRIEAFEQRALQDG</sequence>
<dbReference type="GO" id="GO:0047617">
    <property type="term" value="F:fatty acyl-CoA hydrolase activity"/>
    <property type="evidence" value="ECO:0007669"/>
    <property type="project" value="TreeGrafter"/>
</dbReference>
<dbReference type="OrthoDB" id="9799036at2"/>
<protein>
    <submittedName>
        <fullName evidence="4">Acyl-CoA thioester hydrolase YbgC</fullName>
        <ecNumber evidence="4">3.1.2.-</ecNumber>
    </submittedName>
</protein>
<accession>A0A1Y5TUT3</accession>
<dbReference type="InterPro" id="IPR029069">
    <property type="entry name" value="HotDog_dom_sf"/>
</dbReference>
<dbReference type="RefSeq" id="WP_085884949.1">
    <property type="nucleotide sequence ID" value="NZ_FWFR01000003.1"/>
</dbReference>
<gene>
    <name evidence="4" type="primary">ybgC_2</name>
    <name evidence="4" type="ORF">OCH7691_03620</name>
</gene>
<evidence type="ECO:0000313" key="5">
    <source>
        <dbReference type="Proteomes" id="UP000193200"/>
    </source>
</evidence>
<dbReference type="InterPro" id="IPR006684">
    <property type="entry name" value="YbgC/YbaW"/>
</dbReference>
<dbReference type="EC" id="3.1.2.-" evidence="4"/>
<keyword evidence="2 4" id="KW-0378">Hydrolase</keyword>
<evidence type="ECO:0000313" key="4">
    <source>
        <dbReference type="EMBL" id="SLN73542.1"/>
    </source>
</evidence>
<dbReference type="NCBIfam" id="TIGR00051">
    <property type="entry name" value="YbgC/FadM family acyl-CoA thioesterase"/>
    <property type="match status" value="1"/>
</dbReference>
<evidence type="ECO:0000256" key="2">
    <source>
        <dbReference type="ARBA" id="ARBA00022801"/>
    </source>
</evidence>
<dbReference type="PANTHER" id="PTHR31793:SF27">
    <property type="entry name" value="NOVEL THIOESTERASE SUPERFAMILY DOMAIN AND SAPOSIN A-TYPE DOMAIN CONTAINING PROTEIN (0610012H03RIK)"/>
    <property type="match status" value="1"/>
</dbReference>
<dbReference type="CDD" id="cd00586">
    <property type="entry name" value="4HBT"/>
    <property type="match status" value="1"/>
</dbReference>
<dbReference type="PANTHER" id="PTHR31793">
    <property type="entry name" value="4-HYDROXYBENZOYL-COA THIOESTERASE FAMILY MEMBER"/>
    <property type="match status" value="1"/>
</dbReference>
<proteinExistence type="inferred from homology"/>
<dbReference type="AlphaFoldDB" id="A0A1Y5TUT3"/>
<dbReference type="InterPro" id="IPR050563">
    <property type="entry name" value="4-hydroxybenzoyl-CoA_TE"/>
</dbReference>
<dbReference type="EMBL" id="FWFR01000003">
    <property type="protein sequence ID" value="SLN73542.1"/>
    <property type="molecule type" value="Genomic_DNA"/>
</dbReference>